<accession>A0AA37LWA0</accession>
<proteinExistence type="predicted"/>
<evidence type="ECO:0000313" key="2">
    <source>
        <dbReference type="Proteomes" id="UP001055172"/>
    </source>
</evidence>
<dbReference type="AlphaFoldDB" id="A0AA37LWA0"/>
<name>A0AA37LWA0_9PEZI</name>
<organism evidence="1 2">
    <name type="scientific">Colletotrichum liriopes</name>
    <dbReference type="NCBI Taxonomy" id="708192"/>
    <lineage>
        <taxon>Eukaryota</taxon>
        <taxon>Fungi</taxon>
        <taxon>Dikarya</taxon>
        <taxon>Ascomycota</taxon>
        <taxon>Pezizomycotina</taxon>
        <taxon>Sordariomycetes</taxon>
        <taxon>Hypocreomycetidae</taxon>
        <taxon>Glomerellales</taxon>
        <taxon>Glomerellaceae</taxon>
        <taxon>Colletotrichum</taxon>
        <taxon>Colletotrichum spaethianum species complex</taxon>
    </lineage>
</organism>
<evidence type="ECO:0000313" key="1">
    <source>
        <dbReference type="EMBL" id="GJC86323.1"/>
    </source>
</evidence>
<sequence>MGPEWGRSRDGYNEAVPFFLLPVLIHDGLQDALGQKFEAMARDTSQVMGFMFMTRRCWTRLWTETPE</sequence>
<dbReference type="EMBL" id="BPPX01000021">
    <property type="protein sequence ID" value="GJC86323.1"/>
    <property type="molecule type" value="Genomic_DNA"/>
</dbReference>
<reference evidence="1 2" key="1">
    <citation type="submission" date="2021-07" db="EMBL/GenBank/DDBJ databases">
        <title>Genome data of Colletotrichum spaethianum.</title>
        <authorList>
            <person name="Utami Y.D."/>
            <person name="Hiruma K."/>
        </authorList>
    </citation>
    <scope>NUCLEOTIDE SEQUENCE [LARGE SCALE GENOMIC DNA]</scope>
    <source>
        <strain evidence="1 2">MAFF 242679</strain>
    </source>
</reference>
<keyword evidence="2" id="KW-1185">Reference proteome</keyword>
<dbReference type="Proteomes" id="UP001055172">
    <property type="component" value="Unassembled WGS sequence"/>
</dbReference>
<gene>
    <name evidence="1" type="ORF">ColLi_09161</name>
</gene>
<comment type="caution">
    <text evidence="1">The sequence shown here is derived from an EMBL/GenBank/DDBJ whole genome shotgun (WGS) entry which is preliminary data.</text>
</comment>
<protein>
    <submittedName>
        <fullName evidence="1">Uncharacterized protein</fullName>
    </submittedName>
</protein>